<dbReference type="PANTHER" id="PTHR31752">
    <property type="entry name" value="AUXIN EFFLUX CARRIER COMPONENT 1B-RELATED"/>
    <property type="match status" value="1"/>
</dbReference>
<accession>A0A7S1S357</accession>
<evidence type="ECO:0000256" key="2">
    <source>
        <dbReference type="SAM" id="MobiDB-lite"/>
    </source>
</evidence>
<feature type="transmembrane region" description="Helical" evidence="3">
    <location>
        <begin position="230"/>
        <end position="249"/>
    </location>
</feature>
<sequence>MAAVLRAAAVWAPLAAAALAAAAPNATAAGNGTNVQPAAAPGGASAESRLFNTLLVTFGAIFLGLICVRLGLVVPEKGDTKAMGFYTGKIAFPLLIFSTVATADLGNVNLGTVAACNLGKLAVMLLTGVLAFFAYKPGRDVGQQVLTSTVFAFFAVASNDFAIGFPVIDAIYGPSMAVYIAANALVGSFLFVPLTVVLFSIGQALQKRGKSGGGGDESTGSAVLHTLRDLLLNPVITCTVAGLLYKVILPFTLRREGDKLVLPTLLHDLIKTFTAPFVMSALFLTGTTLKSASLAIWPCSLVIMKVVVCAFVSYLFGQLFVGNAGDLRSQLVNFTFFYGSIPTSSAPLVFASQFDPGASELVSTAILLGLILAGPIMFVTAIILSDSSSMMGTLNLTQLSAISASLVCGAMLVVLIAILRREWGFWCPCKKMIAAYTAVMIAYEALALFFNPSVVSGLCDNYRMNFWSPVALVLSWLQNASRLMLLFGQFALVTGPDESEHAPILGNMVLLMCLGFAVVVAFFAGPNTVDQVCHKDLDMGSDFRLISGFVWTCLLLLASLVLATIGILRRRKRAQTKAHAKEALDSSDSESSEDVRACEAPSAPSASGDAARQQCPMWLVKLPKDVLLPMSIVFTLTLLTQFVNTSLVINGAMGSGSFLVMLILESLLVHGQLVYLALSVFLSENMTSHAALAVPRLCPCLRRRERAGTPGASGDREEAAGGVLVPDAMLGSYRIPTSGVGGHVPTAVPRETDDGVDEQSDDSEKSDYSA</sequence>
<feature type="region of interest" description="Disordered" evidence="2">
    <location>
        <begin position="736"/>
        <end position="770"/>
    </location>
</feature>
<gene>
    <name evidence="5" type="ORF">ACAT0790_LOCUS59673</name>
</gene>
<feature type="chain" id="PRO_5030656919" evidence="4">
    <location>
        <begin position="23"/>
        <end position="770"/>
    </location>
</feature>
<feature type="transmembrane region" description="Helical" evidence="3">
    <location>
        <begin position="180"/>
        <end position="201"/>
    </location>
</feature>
<feature type="transmembrane region" description="Helical" evidence="3">
    <location>
        <begin position="361"/>
        <end position="384"/>
    </location>
</feature>
<feature type="transmembrane region" description="Helical" evidence="3">
    <location>
        <begin position="84"/>
        <end position="103"/>
    </location>
</feature>
<keyword evidence="4" id="KW-0732">Signal</keyword>
<feature type="transmembrane region" description="Helical" evidence="3">
    <location>
        <begin position="336"/>
        <end position="354"/>
    </location>
</feature>
<keyword evidence="3" id="KW-1133">Transmembrane helix</keyword>
<evidence type="ECO:0000313" key="5">
    <source>
        <dbReference type="EMBL" id="CAD9182901.1"/>
    </source>
</evidence>
<dbReference type="InterPro" id="IPR051107">
    <property type="entry name" value="Auxin_Efflux_Carrier"/>
</dbReference>
<feature type="transmembrane region" description="Helical" evidence="3">
    <location>
        <begin position="431"/>
        <end position="450"/>
    </location>
</feature>
<reference evidence="5" key="1">
    <citation type="submission" date="2021-01" db="EMBL/GenBank/DDBJ databases">
        <authorList>
            <person name="Corre E."/>
            <person name="Pelletier E."/>
            <person name="Niang G."/>
            <person name="Scheremetjew M."/>
            <person name="Finn R."/>
            <person name="Kale V."/>
            <person name="Holt S."/>
            <person name="Cochrane G."/>
            <person name="Meng A."/>
            <person name="Brown T."/>
            <person name="Cohen L."/>
        </authorList>
    </citation>
    <scope>NUCLEOTIDE SEQUENCE</scope>
    <source>
        <strain evidence="5">OF101</strain>
    </source>
</reference>
<dbReference type="EMBL" id="HBGE01100276">
    <property type="protein sequence ID" value="CAD9182901.1"/>
    <property type="molecule type" value="Transcribed_RNA"/>
</dbReference>
<feature type="transmembrane region" description="Helical" evidence="3">
    <location>
        <begin position="545"/>
        <end position="568"/>
    </location>
</feature>
<feature type="transmembrane region" description="Helical" evidence="3">
    <location>
        <begin position="269"/>
        <end position="287"/>
    </location>
</feature>
<feature type="transmembrane region" description="Helical" evidence="3">
    <location>
        <begin position="504"/>
        <end position="525"/>
    </location>
</feature>
<dbReference type="AlphaFoldDB" id="A0A7S1S357"/>
<name>A0A7S1S357_ALECA</name>
<protein>
    <submittedName>
        <fullName evidence="5">Uncharacterized protein</fullName>
    </submittedName>
</protein>
<evidence type="ECO:0000256" key="1">
    <source>
        <dbReference type="ARBA" id="ARBA00022448"/>
    </source>
</evidence>
<feature type="signal peptide" evidence="4">
    <location>
        <begin position="1"/>
        <end position="22"/>
    </location>
</feature>
<evidence type="ECO:0000256" key="3">
    <source>
        <dbReference type="SAM" id="Phobius"/>
    </source>
</evidence>
<feature type="transmembrane region" description="Helical" evidence="3">
    <location>
        <begin position="656"/>
        <end position="678"/>
    </location>
</feature>
<feature type="transmembrane region" description="Helical" evidence="3">
    <location>
        <begin position="145"/>
        <end position="168"/>
    </location>
</feature>
<keyword evidence="3" id="KW-0812">Transmembrane</keyword>
<feature type="transmembrane region" description="Helical" evidence="3">
    <location>
        <begin position="52"/>
        <end position="72"/>
    </location>
</feature>
<evidence type="ECO:0000256" key="4">
    <source>
        <dbReference type="SAM" id="SignalP"/>
    </source>
</evidence>
<feature type="transmembrane region" description="Helical" evidence="3">
    <location>
        <begin position="470"/>
        <end position="492"/>
    </location>
</feature>
<feature type="transmembrane region" description="Helical" evidence="3">
    <location>
        <begin position="109"/>
        <end position="133"/>
    </location>
</feature>
<dbReference type="PANTHER" id="PTHR31752:SF18">
    <property type="entry name" value="AUXIN EFFLUX CARRIER COMPONENT 1"/>
    <property type="match status" value="1"/>
</dbReference>
<keyword evidence="1" id="KW-0813">Transport</keyword>
<keyword evidence="3" id="KW-0472">Membrane</keyword>
<feature type="transmembrane region" description="Helical" evidence="3">
    <location>
        <begin position="626"/>
        <end position="644"/>
    </location>
</feature>
<feature type="transmembrane region" description="Helical" evidence="3">
    <location>
        <begin position="294"/>
        <end position="316"/>
    </location>
</feature>
<proteinExistence type="predicted"/>
<feature type="region of interest" description="Disordered" evidence="2">
    <location>
        <begin position="579"/>
        <end position="609"/>
    </location>
</feature>
<feature type="transmembrane region" description="Helical" evidence="3">
    <location>
        <begin position="396"/>
        <end position="419"/>
    </location>
</feature>
<organism evidence="5">
    <name type="scientific">Alexandrium catenella</name>
    <name type="common">Red tide dinoflagellate</name>
    <name type="synonym">Gonyaulax catenella</name>
    <dbReference type="NCBI Taxonomy" id="2925"/>
    <lineage>
        <taxon>Eukaryota</taxon>
        <taxon>Sar</taxon>
        <taxon>Alveolata</taxon>
        <taxon>Dinophyceae</taxon>
        <taxon>Gonyaulacales</taxon>
        <taxon>Pyrocystaceae</taxon>
        <taxon>Alexandrium</taxon>
    </lineage>
</organism>